<dbReference type="EMBL" id="KQ965740">
    <property type="protein sequence ID" value="KXS18931.1"/>
    <property type="molecule type" value="Genomic_DNA"/>
</dbReference>
<keyword evidence="3 6" id="KW-0378">Hydrolase</keyword>
<dbReference type="InterPro" id="IPR010497">
    <property type="entry name" value="Epoxide_hydro_N"/>
</dbReference>
<evidence type="ECO:0000256" key="3">
    <source>
        <dbReference type="ARBA" id="ARBA00022801"/>
    </source>
</evidence>
<feature type="active site" description="Proton acceptor" evidence="4">
    <location>
        <position position="385"/>
    </location>
</feature>
<keyword evidence="2" id="KW-0058">Aromatic hydrocarbons catabolism</keyword>
<dbReference type="PANTHER" id="PTHR21661:SF35">
    <property type="entry name" value="EPOXIDE HYDROLASE"/>
    <property type="match status" value="1"/>
</dbReference>
<dbReference type="PRINTS" id="PR00412">
    <property type="entry name" value="EPOXHYDRLASE"/>
</dbReference>
<dbReference type="OMA" id="HWIALAS"/>
<accession>A0A139AQ90</accession>
<dbReference type="InterPro" id="IPR016292">
    <property type="entry name" value="Epoxide_hydrolase"/>
</dbReference>
<sequence length="417" mass="46896">MASPVPFRVICPPHLLATLKDRLRNVRFPENSLANPIGGGDTWEYGMPNRVARKLVDHWLNKYDWPAWEAKINEFKHYKLDVSVPVGAGKDDPRGHGTVSVHFIHERSPRADAIPIILTHGWPGSFVEFLDVIRPLTHPPSSTQTAFHVVVPSLVGFGFSSAAPVRDFGVIETAKVMNHVMKTLGYHRYVGQGGDWGAFVTKALAALFPQNCKAIHLNFPIFPRPPKEVKISPPTPIEQARMETYRNVFERSGTGYQRIQETKPQTLAFAMSDSPIGLLAWIGEKFHEIVDLRGGDGDFSPTLSLDHLLTNVMIYYISNSIGSSFRLYRYQFFLGIGQDIINLTILTQPVGIAVFPYELYIAPRSWVNYWCPKLVHWSEFKQGGHFAALEQTSNFIEDVRAFAKLHSVRGALFDSKA</sequence>
<feature type="active site" description="Nucleophile" evidence="4">
    <location>
        <position position="195"/>
    </location>
</feature>
<organism evidence="6 7">
    <name type="scientific">Gonapodya prolifera (strain JEL478)</name>
    <name type="common">Monoblepharis prolifera</name>
    <dbReference type="NCBI Taxonomy" id="1344416"/>
    <lineage>
        <taxon>Eukaryota</taxon>
        <taxon>Fungi</taxon>
        <taxon>Fungi incertae sedis</taxon>
        <taxon>Chytridiomycota</taxon>
        <taxon>Chytridiomycota incertae sedis</taxon>
        <taxon>Monoblepharidomycetes</taxon>
        <taxon>Monoblepharidales</taxon>
        <taxon>Gonapodyaceae</taxon>
        <taxon>Gonapodya</taxon>
    </lineage>
</organism>
<dbReference type="Proteomes" id="UP000070544">
    <property type="component" value="Unassembled WGS sequence"/>
</dbReference>
<dbReference type="AlphaFoldDB" id="A0A139AQ90"/>
<proteinExistence type="inferred from homology"/>
<dbReference type="InterPro" id="IPR029058">
    <property type="entry name" value="AB_hydrolase_fold"/>
</dbReference>
<dbReference type="Pfam" id="PF06441">
    <property type="entry name" value="EHN"/>
    <property type="match status" value="1"/>
</dbReference>
<dbReference type="PANTHER" id="PTHR21661">
    <property type="entry name" value="EPOXIDE HYDROLASE 1-RELATED"/>
    <property type="match status" value="1"/>
</dbReference>
<dbReference type="PIRSF" id="PIRSF001112">
    <property type="entry name" value="Epoxide_hydrolase"/>
    <property type="match status" value="1"/>
</dbReference>
<name>A0A139AQ90_GONPJ</name>
<evidence type="ECO:0000256" key="2">
    <source>
        <dbReference type="ARBA" id="ARBA00022797"/>
    </source>
</evidence>
<feature type="active site" description="Proton donor" evidence="4">
    <location>
        <position position="328"/>
    </location>
</feature>
<dbReference type="GO" id="GO:0097176">
    <property type="term" value="P:epoxide metabolic process"/>
    <property type="evidence" value="ECO:0007669"/>
    <property type="project" value="TreeGrafter"/>
</dbReference>
<evidence type="ECO:0000256" key="4">
    <source>
        <dbReference type="PIRSR" id="PIRSR001112-1"/>
    </source>
</evidence>
<reference evidence="6 7" key="1">
    <citation type="journal article" date="2015" name="Genome Biol. Evol.">
        <title>Phylogenomic analyses indicate that early fungi evolved digesting cell walls of algal ancestors of land plants.</title>
        <authorList>
            <person name="Chang Y."/>
            <person name="Wang S."/>
            <person name="Sekimoto S."/>
            <person name="Aerts A.L."/>
            <person name="Choi C."/>
            <person name="Clum A."/>
            <person name="LaButti K.M."/>
            <person name="Lindquist E.A."/>
            <person name="Yee Ngan C."/>
            <person name="Ohm R.A."/>
            <person name="Salamov A.A."/>
            <person name="Grigoriev I.V."/>
            <person name="Spatafora J.W."/>
            <person name="Berbee M.L."/>
        </authorList>
    </citation>
    <scope>NUCLEOTIDE SEQUENCE [LARGE SCALE GENOMIC DNA]</scope>
    <source>
        <strain evidence="6 7">JEL478</strain>
    </source>
</reference>
<feature type="domain" description="Epoxide hydrolase N-terminal" evidence="5">
    <location>
        <begin position="6"/>
        <end position="129"/>
    </location>
</feature>
<dbReference type="OrthoDB" id="7130006at2759"/>
<evidence type="ECO:0000313" key="7">
    <source>
        <dbReference type="Proteomes" id="UP000070544"/>
    </source>
</evidence>
<protein>
    <submittedName>
        <fullName evidence="6">Epocide hydrolase domain-containing protein</fullName>
    </submittedName>
</protein>
<dbReference type="Gene3D" id="3.40.50.1820">
    <property type="entry name" value="alpha/beta hydrolase"/>
    <property type="match status" value="1"/>
</dbReference>
<dbReference type="SUPFAM" id="SSF53474">
    <property type="entry name" value="alpha/beta-Hydrolases"/>
    <property type="match status" value="1"/>
</dbReference>
<evidence type="ECO:0000313" key="6">
    <source>
        <dbReference type="EMBL" id="KXS18931.1"/>
    </source>
</evidence>
<keyword evidence="7" id="KW-1185">Reference proteome</keyword>
<dbReference type="InterPro" id="IPR000639">
    <property type="entry name" value="Epox_hydrolase-like"/>
</dbReference>
<dbReference type="GO" id="GO:0004301">
    <property type="term" value="F:epoxide hydrolase activity"/>
    <property type="evidence" value="ECO:0007669"/>
    <property type="project" value="TreeGrafter"/>
</dbReference>
<comment type="similarity">
    <text evidence="1">Belongs to the peptidase S33 family.</text>
</comment>
<evidence type="ECO:0000256" key="1">
    <source>
        <dbReference type="ARBA" id="ARBA00010088"/>
    </source>
</evidence>
<dbReference type="STRING" id="1344416.A0A139AQ90"/>
<evidence type="ECO:0000259" key="5">
    <source>
        <dbReference type="Pfam" id="PF06441"/>
    </source>
</evidence>
<gene>
    <name evidence="6" type="ORF">M427DRAFT_109282</name>
</gene>